<dbReference type="GO" id="GO:0009707">
    <property type="term" value="C:chloroplast outer membrane"/>
    <property type="evidence" value="ECO:0007669"/>
    <property type="project" value="TreeGrafter"/>
</dbReference>
<feature type="region of interest" description="Disordered" evidence="1">
    <location>
        <begin position="1"/>
        <end position="29"/>
    </location>
</feature>
<dbReference type="PANTHER" id="PTHR35484:SF2">
    <property type="entry name" value="OUTER ENVELOPE PORE PROTEIN 37, CHLOROPLASTIC"/>
    <property type="match status" value="1"/>
</dbReference>
<dbReference type="EMBL" id="JAHRHJ020000009">
    <property type="protein sequence ID" value="KAH9300856.1"/>
    <property type="molecule type" value="Genomic_DNA"/>
</dbReference>
<evidence type="ECO:0000256" key="1">
    <source>
        <dbReference type="SAM" id="MobiDB-lite"/>
    </source>
</evidence>
<reference evidence="2 3" key="1">
    <citation type="journal article" date="2021" name="Nat. Plants">
        <title>The Taxus genome provides insights into paclitaxel biosynthesis.</title>
        <authorList>
            <person name="Xiong X."/>
            <person name="Gou J."/>
            <person name="Liao Q."/>
            <person name="Li Y."/>
            <person name="Zhou Q."/>
            <person name="Bi G."/>
            <person name="Li C."/>
            <person name="Du R."/>
            <person name="Wang X."/>
            <person name="Sun T."/>
            <person name="Guo L."/>
            <person name="Liang H."/>
            <person name="Lu P."/>
            <person name="Wu Y."/>
            <person name="Zhang Z."/>
            <person name="Ro D.K."/>
            <person name="Shang Y."/>
            <person name="Huang S."/>
            <person name="Yan J."/>
        </authorList>
    </citation>
    <scope>NUCLEOTIDE SEQUENCE [LARGE SCALE GENOMIC DNA]</scope>
    <source>
        <strain evidence="2">Ta-2019</strain>
    </source>
</reference>
<evidence type="ECO:0000313" key="2">
    <source>
        <dbReference type="EMBL" id="KAH9300856.1"/>
    </source>
</evidence>
<dbReference type="GO" id="GO:0006812">
    <property type="term" value="P:monoatomic cation transport"/>
    <property type="evidence" value="ECO:0007669"/>
    <property type="project" value="InterPro"/>
</dbReference>
<comment type="caution">
    <text evidence="2">The sequence shown here is derived from an EMBL/GenBank/DDBJ whole genome shotgun (WGS) entry which is preliminary data.</text>
</comment>
<protein>
    <submittedName>
        <fullName evidence="2">Uncharacterized protein</fullName>
    </submittedName>
</protein>
<keyword evidence="3" id="KW-1185">Reference proteome</keyword>
<dbReference type="Proteomes" id="UP000824469">
    <property type="component" value="Unassembled WGS sequence"/>
</dbReference>
<gene>
    <name evidence="2" type="ORF">KI387_012439</name>
</gene>
<proteinExistence type="predicted"/>
<evidence type="ECO:0000313" key="3">
    <source>
        <dbReference type="Proteomes" id="UP000824469"/>
    </source>
</evidence>
<organism evidence="2 3">
    <name type="scientific">Taxus chinensis</name>
    <name type="common">Chinese yew</name>
    <name type="synonym">Taxus wallichiana var. chinensis</name>
    <dbReference type="NCBI Taxonomy" id="29808"/>
    <lineage>
        <taxon>Eukaryota</taxon>
        <taxon>Viridiplantae</taxon>
        <taxon>Streptophyta</taxon>
        <taxon>Embryophyta</taxon>
        <taxon>Tracheophyta</taxon>
        <taxon>Spermatophyta</taxon>
        <taxon>Pinopsida</taxon>
        <taxon>Pinidae</taxon>
        <taxon>Conifers II</taxon>
        <taxon>Cupressales</taxon>
        <taxon>Taxaceae</taxon>
        <taxon>Taxus</taxon>
    </lineage>
</organism>
<dbReference type="AlphaFoldDB" id="A0AA38CJW1"/>
<name>A0AA38CJW1_TAXCH</name>
<dbReference type="PANTHER" id="PTHR35484">
    <property type="entry name" value="OUTER ENVELOPE PORE PROTEIN 37, CHLOROPLASTIC"/>
    <property type="match status" value="1"/>
</dbReference>
<sequence length="453" mass="50749">MAEIPSEAQPQPKLEALPEEPEKTPAVDVPAADFGGDWRKYAAVKISTEFDSETKSVINKLSARVLDGFGKIKASFQREFDGKIRYPQLGLVTKHLTVLYDHEDHNALVTASADLGRRLQLKLLTDVKAQQGELKLLAKLADSRYKAEVSYDVPSTGLPRASLTFPKGEIKLADEVHDEGRALSINGFVAGNLMNGMCMAEYKGESLNLKYAYKDEEMTLIPSVSLPSQELNFAFKRRFNPLNKLSYLYNFNSAAWSTIYKYRPNDDYKIKVGYDSSCRLGWASAWVGKEEVGAKKAPRKLKFQVMLQVPQDAVKSSAVLFRSPLRIPVTDYGTSSFIKLEDLRVLLVEPLQVLEVALRQLDQDASSHHEKRNIAYDIRIMKANQPMILADHLGDSATTTGREELQNFPGRLTTANETVRFEVEVTGRQHVDVEEAGRQRVDVEFTVSDGEIT</sequence>
<accession>A0AA38CJW1</accession>
<dbReference type="InterPro" id="IPR038951">
    <property type="entry name" value="OEP37-like"/>
</dbReference>
<dbReference type="GO" id="GO:0005216">
    <property type="term" value="F:monoatomic ion channel activity"/>
    <property type="evidence" value="ECO:0007669"/>
    <property type="project" value="InterPro"/>
</dbReference>
<dbReference type="OMA" id="NSAIMFN"/>